<accession>A0ABV8C033</accession>
<evidence type="ECO:0000313" key="2">
    <source>
        <dbReference type="EMBL" id="MFC3895352.1"/>
    </source>
</evidence>
<dbReference type="InterPro" id="IPR038656">
    <property type="entry name" value="Peptidase_G1_sf"/>
</dbReference>
<feature type="chain" id="PRO_5045455939" evidence="1">
    <location>
        <begin position="24"/>
        <end position="228"/>
    </location>
</feature>
<dbReference type="Gene3D" id="2.60.120.700">
    <property type="entry name" value="Peptidase G1"/>
    <property type="match status" value="1"/>
</dbReference>
<proteinExistence type="predicted"/>
<sequence length="228" mass="25000">MHRIAALLVVLVSVVGITPPAWADDSRDSLYWAGYMGLRTGGFKYVSARWTVPAVTCEAGEDSAVAVWVGMGSQTSGENTVDQTGTVTECDDGVPRHRTFVEAYPAKPVYLFDVSPGDTIHARITMGTGKFGYFIMDYNTAESEFGELPTTGRGRSAEVIVEGPKNDILPEFGRIELQNAKINDIPIGLRDLVHWTMIEPDASSRKVRAYASQLTDGGRDFNVYFLRP</sequence>
<keyword evidence="3" id="KW-1185">Reference proteome</keyword>
<comment type="caution">
    <text evidence="2">The sequence shown here is derived from an EMBL/GenBank/DDBJ whole genome shotgun (WGS) entry which is preliminary data.</text>
</comment>
<dbReference type="CDD" id="cd13426">
    <property type="entry name" value="Peptidase_G1"/>
    <property type="match status" value="1"/>
</dbReference>
<gene>
    <name evidence="2" type="ORF">ACFOWZ_28060</name>
</gene>
<name>A0ABV8C033_9PSEU</name>
<dbReference type="InterPro" id="IPR000250">
    <property type="entry name" value="Peptidase_G1"/>
</dbReference>
<dbReference type="EMBL" id="JBHRZI010000023">
    <property type="protein sequence ID" value="MFC3895352.1"/>
    <property type="molecule type" value="Genomic_DNA"/>
</dbReference>
<feature type="signal peptide" evidence="1">
    <location>
        <begin position="1"/>
        <end position="23"/>
    </location>
</feature>
<dbReference type="SUPFAM" id="SSF49899">
    <property type="entry name" value="Concanavalin A-like lectins/glucanases"/>
    <property type="match status" value="1"/>
</dbReference>
<keyword evidence="1" id="KW-0732">Signal</keyword>
<dbReference type="Pfam" id="PF01828">
    <property type="entry name" value="Peptidase_A4"/>
    <property type="match status" value="1"/>
</dbReference>
<organism evidence="2 3">
    <name type="scientific">Lentzea rhizosphaerae</name>
    <dbReference type="NCBI Taxonomy" id="2041025"/>
    <lineage>
        <taxon>Bacteria</taxon>
        <taxon>Bacillati</taxon>
        <taxon>Actinomycetota</taxon>
        <taxon>Actinomycetes</taxon>
        <taxon>Pseudonocardiales</taxon>
        <taxon>Pseudonocardiaceae</taxon>
        <taxon>Lentzea</taxon>
    </lineage>
</organism>
<evidence type="ECO:0000256" key="1">
    <source>
        <dbReference type="SAM" id="SignalP"/>
    </source>
</evidence>
<protein>
    <submittedName>
        <fullName evidence="2">G1 family glutamic endopeptidase</fullName>
    </submittedName>
</protein>
<dbReference type="Proteomes" id="UP001595690">
    <property type="component" value="Unassembled WGS sequence"/>
</dbReference>
<evidence type="ECO:0000313" key="3">
    <source>
        <dbReference type="Proteomes" id="UP001595690"/>
    </source>
</evidence>
<dbReference type="RefSeq" id="WP_382376900.1">
    <property type="nucleotide sequence ID" value="NZ_JBHRZI010000023.1"/>
</dbReference>
<reference evidence="3" key="1">
    <citation type="journal article" date="2019" name="Int. J. Syst. Evol. Microbiol.">
        <title>The Global Catalogue of Microorganisms (GCM) 10K type strain sequencing project: providing services to taxonomists for standard genome sequencing and annotation.</title>
        <authorList>
            <consortium name="The Broad Institute Genomics Platform"/>
            <consortium name="The Broad Institute Genome Sequencing Center for Infectious Disease"/>
            <person name="Wu L."/>
            <person name="Ma J."/>
        </authorList>
    </citation>
    <scope>NUCLEOTIDE SEQUENCE [LARGE SCALE GENOMIC DNA]</scope>
    <source>
        <strain evidence="3">CGMCC 4.7405</strain>
    </source>
</reference>
<dbReference type="InterPro" id="IPR013320">
    <property type="entry name" value="ConA-like_dom_sf"/>
</dbReference>